<organism evidence="1 2">
    <name type="scientific">Brachionus plicatilis</name>
    <name type="common">Marine rotifer</name>
    <name type="synonym">Brachionus muelleri</name>
    <dbReference type="NCBI Taxonomy" id="10195"/>
    <lineage>
        <taxon>Eukaryota</taxon>
        <taxon>Metazoa</taxon>
        <taxon>Spiralia</taxon>
        <taxon>Gnathifera</taxon>
        <taxon>Rotifera</taxon>
        <taxon>Eurotatoria</taxon>
        <taxon>Monogononta</taxon>
        <taxon>Pseudotrocha</taxon>
        <taxon>Ploima</taxon>
        <taxon>Brachionidae</taxon>
        <taxon>Brachionus</taxon>
    </lineage>
</organism>
<dbReference type="EMBL" id="REGN01002714">
    <property type="protein sequence ID" value="RNA26558.1"/>
    <property type="molecule type" value="Genomic_DNA"/>
</dbReference>
<reference evidence="1 2" key="1">
    <citation type="journal article" date="2018" name="Sci. Rep.">
        <title>Genomic signatures of local adaptation to the degree of environmental predictability in rotifers.</title>
        <authorList>
            <person name="Franch-Gras L."/>
            <person name="Hahn C."/>
            <person name="Garcia-Roger E.M."/>
            <person name="Carmona M.J."/>
            <person name="Serra M."/>
            <person name="Gomez A."/>
        </authorList>
    </citation>
    <scope>NUCLEOTIDE SEQUENCE [LARGE SCALE GENOMIC DNA]</scope>
    <source>
        <strain evidence="1">HYR1</strain>
    </source>
</reference>
<evidence type="ECO:0000313" key="2">
    <source>
        <dbReference type="Proteomes" id="UP000276133"/>
    </source>
</evidence>
<proteinExistence type="predicted"/>
<gene>
    <name evidence="1" type="ORF">BpHYR1_031343</name>
</gene>
<dbReference type="AlphaFoldDB" id="A0A3M7RT91"/>
<accession>A0A3M7RT91</accession>
<evidence type="ECO:0000313" key="1">
    <source>
        <dbReference type="EMBL" id="RNA26558.1"/>
    </source>
</evidence>
<comment type="caution">
    <text evidence="1">The sequence shown here is derived from an EMBL/GenBank/DDBJ whole genome shotgun (WGS) entry which is preliminary data.</text>
</comment>
<dbReference type="Proteomes" id="UP000276133">
    <property type="component" value="Unassembled WGS sequence"/>
</dbReference>
<keyword evidence="2" id="KW-1185">Reference proteome</keyword>
<protein>
    <submittedName>
        <fullName evidence="1">Uncharacterized protein</fullName>
    </submittedName>
</protein>
<name>A0A3M7RT91_BRAPC</name>
<sequence>MNRTCEPKGVKKGIGNYVTKSRSKNLSAIHIKQISIFFVPIFTMPKLVCRVTTKNFDETNFVSANSFFIKNNKFFSNFKKSPADQLDGQNFGPFKKKRAVKDIVNIVAGGRLAVQLCGQNFGLPR</sequence>